<dbReference type="AlphaFoldDB" id="A0A1Y0ERL6"/>
<evidence type="ECO:0000313" key="2">
    <source>
        <dbReference type="Proteomes" id="UP000196138"/>
    </source>
</evidence>
<evidence type="ECO:0000313" key="1">
    <source>
        <dbReference type="EMBL" id="ARU06148.1"/>
    </source>
</evidence>
<organism evidence="1 2">
    <name type="scientific">Comamonas serinivorans</name>
    <dbReference type="NCBI Taxonomy" id="1082851"/>
    <lineage>
        <taxon>Bacteria</taxon>
        <taxon>Pseudomonadati</taxon>
        <taxon>Pseudomonadota</taxon>
        <taxon>Betaproteobacteria</taxon>
        <taxon>Burkholderiales</taxon>
        <taxon>Comamonadaceae</taxon>
        <taxon>Comamonas</taxon>
    </lineage>
</organism>
<dbReference type="RefSeq" id="WP_087283004.1">
    <property type="nucleotide sequence ID" value="NZ_CP021455.1"/>
</dbReference>
<protein>
    <submittedName>
        <fullName evidence="1">Uncharacterized protein</fullName>
    </submittedName>
</protein>
<dbReference type="EMBL" id="CP021455">
    <property type="protein sequence ID" value="ARU06148.1"/>
    <property type="molecule type" value="Genomic_DNA"/>
</dbReference>
<gene>
    <name evidence="1" type="ORF">CCO03_17020</name>
</gene>
<keyword evidence="2" id="KW-1185">Reference proteome</keyword>
<dbReference type="KEGG" id="cser:CCO03_17020"/>
<proteinExistence type="predicted"/>
<name>A0A1Y0ERL6_9BURK</name>
<reference evidence="1 2" key="1">
    <citation type="submission" date="2017-05" db="EMBL/GenBank/DDBJ databases">
        <authorList>
            <person name="Song R."/>
            <person name="Chenine A.L."/>
            <person name="Ruprecht R.M."/>
        </authorList>
    </citation>
    <scope>NUCLEOTIDE SEQUENCE [LARGE SCALE GENOMIC DNA]</scope>
    <source>
        <strain evidence="1 2">DSM 26136</strain>
    </source>
</reference>
<accession>A0A1Y0ERL6</accession>
<dbReference type="Proteomes" id="UP000196138">
    <property type="component" value="Chromosome"/>
</dbReference>
<sequence length="61" mass="6323">MNPSNTDAPELLRLPVVDMAAPDGASTNGQVRQPGAPGCSYCGGAIRPDGYCKPCMKWGAE</sequence>